<keyword evidence="7" id="KW-1185">Reference proteome</keyword>
<comment type="subcellular location">
    <subcellularLocation>
        <location evidence="1">Cell envelope</location>
    </subcellularLocation>
</comment>
<keyword evidence="4" id="KW-0732">Signal</keyword>
<evidence type="ECO:0000256" key="1">
    <source>
        <dbReference type="ARBA" id="ARBA00004196"/>
    </source>
</evidence>
<organism evidence="6 7">
    <name type="scientific">Rhodococcoides fascians</name>
    <name type="common">Rhodococcus fascians</name>
    <dbReference type="NCBI Taxonomy" id="1828"/>
    <lineage>
        <taxon>Bacteria</taxon>
        <taxon>Bacillati</taxon>
        <taxon>Actinomycetota</taxon>
        <taxon>Actinomycetes</taxon>
        <taxon>Mycobacteriales</taxon>
        <taxon>Nocardiaceae</taxon>
        <taxon>Rhodococcoides</taxon>
    </lineage>
</organism>
<evidence type="ECO:0000256" key="3">
    <source>
        <dbReference type="ARBA" id="ARBA00022448"/>
    </source>
</evidence>
<name>A0A143QQ09_RHOFA</name>
<accession>A0A143QQ09</accession>
<dbReference type="EMBL" id="CP015220">
    <property type="protein sequence ID" value="AMY25090.1"/>
    <property type="molecule type" value="Genomic_DNA"/>
</dbReference>
<dbReference type="PANTHER" id="PTHR30532:SF24">
    <property type="entry name" value="FERRIC ENTEROBACTIN-BINDING PERIPLASMIC PROTEIN FEPB"/>
    <property type="match status" value="1"/>
</dbReference>
<dbReference type="GO" id="GO:1901678">
    <property type="term" value="P:iron coordination entity transport"/>
    <property type="evidence" value="ECO:0007669"/>
    <property type="project" value="UniProtKB-ARBA"/>
</dbReference>
<dbReference type="Pfam" id="PF01497">
    <property type="entry name" value="Peripla_BP_2"/>
    <property type="match status" value="1"/>
</dbReference>
<dbReference type="PROSITE" id="PS50983">
    <property type="entry name" value="FE_B12_PBP"/>
    <property type="match status" value="1"/>
</dbReference>
<evidence type="ECO:0000313" key="7">
    <source>
        <dbReference type="Proteomes" id="UP000076038"/>
    </source>
</evidence>
<dbReference type="InterPro" id="IPR051313">
    <property type="entry name" value="Bact_iron-sidero_bind"/>
</dbReference>
<reference evidence="6 7" key="1">
    <citation type="journal article" date="2016" name="Genome Announc.">
        <title>Complete Genome and Plasmid Sequences for Rhodococcus fascians D188 and Draft Sequences for Rhodococcus Isolates PBTS 1 and PBTS 2.</title>
        <authorList>
            <person name="Stamler R.A."/>
            <person name="Vereecke D."/>
            <person name="Zhang Y."/>
            <person name="Schilkey F."/>
            <person name="Devitt N."/>
            <person name="Randall J.J."/>
        </authorList>
    </citation>
    <scope>NUCLEOTIDE SEQUENCE [LARGE SCALE GENOMIC DNA]</scope>
    <source>
        <strain evidence="6 7">PBTS2</strain>
    </source>
</reference>
<dbReference type="GO" id="GO:0030288">
    <property type="term" value="C:outer membrane-bounded periplasmic space"/>
    <property type="evidence" value="ECO:0007669"/>
    <property type="project" value="TreeGrafter"/>
</dbReference>
<sequence>MSVALLFLTAVVSCGSGGDDGPGSEAPSDGSAAAFPVTIDTEFGDVTVDSAPQRVVALGWGDAETALALGVSPVGASDWLAFGGDGVGPWAAGLYDAPPQIIGTQEPSFEQVAALEPDLILDTKSSGDADRYATLSAIAPTVGIPAGADNYLTTLEQQVTMVATALGKQSEGDALLAGIADRFDAAAAAHPQFAGKTAVVGAYSGTGYGAYISSNSRLEFMKKLGFVTSPAIDSLPPRGFSVPISGEELDLLDADVLIVFPIQKAPSEVTDNPLFQRIPAVADGRYVVFDDPEVAKSYATNSALSIGYALDTVVPAVANVLG</sequence>
<dbReference type="KEGG" id="rhs:A3Q41_03804"/>
<dbReference type="AlphaFoldDB" id="A0A143QQ09"/>
<dbReference type="CDD" id="cd01146">
    <property type="entry name" value="FhuD"/>
    <property type="match status" value="1"/>
</dbReference>
<dbReference type="PANTHER" id="PTHR30532">
    <property type="entry name" value="IRON III DICITRATE-BINDING PERIPLASMIC PROTEIN"/>
    <property type="match status" value="1"/>
</dbReference>
<evidence type="ECO:0000256" key="2">
    <source>
        <dbReference type="ARBA" id="ARBA00008814"/>
    </source>
</evidence>
<dbReference type="InterPro" id="IPR002491">
    <property type="entry name" value="ABC_transptr_periplasmic_BD"/>
</dbReference>
<evidence type="ECO:0000256" key="4">
    <source>
        <dbReference type="ARBA" id="ARBA00022729"/>
    </source>
</evidence>
<dbReference type="SUPFAM" id="SSF53807">
    <property type="entry name" value="Helical backbone' metal receptor"/>
    <property type="match status" value="1"/>
</dbReference>
<dbReference type="PATRIC" id="fig|1653479.3.peg.3859"/>
<gene>
    <name evidence="6" type="primary">yfmC_4</name>
    <name evidence="6" type="ORF">A3Q41_03804</name>
</gene>
<dbReference type="Proteomes" id="UP000076038">
    <property type="component" value="Chromosome"/>
</dbReference>
<dbReference type="Gene3D" id="3.40.50.1980">
    <property type="entry name" value="Nitrogenase molybdenum iron protein domain"/>
    <property type="match status" value="2"/>
</dbReference>
<feature type="domain" description="Fe/B12 periplasmic-binding" evidence="5">
    <location>
        <begin position="54"/>
        <end position="321"/>
    </location>
</feature>
<comment type="similarity">
    <text evidence="2">Belongs to the bacterial solute-binding protein 8 family.</text>
</comment>
<protein>
    <submittedName>
        <fullName evidence="6">Fe(3+)-citrate-binding protein YfmC</fullName>
    </submittedName>
</protein>
<evidence type="ECO:0000259" key="5">
    <source>
        <dbReference type="PROSITE" id="PS50983"/>
    </source>
</evidence>
<keyword evidence="3" id="KW-0813">Transport</keyword>
<proteinExistence type="inferred from homology"/>
<evidence type="ECO:0000313" key="6">
    <source>
        <dbReference type="EMBL" id="AMY25090.1"/>
    </source>
</evidence>
<dbReference type="OrthoDB" id="1846031at2"/>
<reference evidence="7" key="2">
    <citation type="submission" date="2016-04" db="EMBL/GenBank/DDBJ databases">
        <title>Complete Genome and Plasmid Sequences for Rhodococcus fascians D188 and Draft Sequences for Rhodococcus spp. Isolates PBTS 1 and PBTS 2.</title>
        <authorList>
            <person name="Stamer R."/>
            <person name="Vereecke D."/>
            <person name="Zhang Y."/>
            <person name="Schilkey F."/>
            <person name="Devitt N."/>
            <person name="Randall J."/>
        </authorList>
    </citation>
    <scope>NUCLEOTIDE SEQUENCE [LARGE SCALE GENOMIC DNA]</scope>
    <source>
        <strain evidence="7">PBTS2</strain>
    </source>
</reference>